<evidence type="ECO:0000313" key="10">
    <source>
        <dbReference type="EMBL" id="CCQ92098.1"/>
    </source>
</evidence>
<evidence type="ECO:0000256" key="8">
    <source>
        <dbReference type="RuleBase" id="RU000623"/>
    </source>
</evidence>
<dbReference type="PROSITE" id="PS00549">
    <property type="entry name" value="BACTERIOFERRITIN"/>
    <property type="match status" value="1"/>
</dbReference>
<feature type="binding site" evidence="7">
    <location>
        <position position="54"/>
    </location>
    <ligand>
        <name>Fe cation</name>
        <dbReference type="ChEBI" id="CHEBI:24875"/>
        <label>1</label>
    </ligand>
</feature>
<dbReference type="PIRSF" id="PIRSF002560">
    <property type="entry name" value="Bacterioferritin"/>
    <property type="match status" value="1"/>
</dbReference>
<keyword evidence="10" id="KW-0560">Oxidoreductase</keyword>
<dbReference type="InterPro" id="IPR012347">
    <property type="entry name" value="Ferritin-like"/>
</dbReference>
<comment type="caution">
    <text evidence="10">The sequence shown here is derived from an EMBL/GenBank/DDBJ whole genome shotgun (WGS) entry which is preliminary data.</text>
</comment>
<keyword evidence="4 6" id="KW-0479">Metal-binding</keyword>
<protein>
    <recommendedName>
        <fullName evidence="6 8">Bacterioferritin</fullName>
        <ecNumber evidence="6">1.16.3.1</ecNumber>
    </recommendedName>
</protein>
<evidence type="ECO:0000256" key="2">
    <source>
        <dbReference type="ARBA" id="ARBA00022434"/>
    </source>
</evidence>
<feature type="binding site" evidence="7">
    <location>
        <position position="94"/>
    </location>
    <ligand>
        <name>Fe cation</name>
        <dbReference type="ChEBI" id="CHEBI:24875"/>
        <label>2</label>
    </ligand>
</feature>
<dbReference type="CDD" id="cd00907">
    <property type="entry name" value="Bacterioferritin"/>
    <property type="match status" value="1"/>
</dbReference>
<dbReference type="GO" id="GO:0005829">
    <property type="term" value="C:cytosol"/>
    <property type="evidence" value="ECO:0007669"/>
    <property type="project" value="TreeGrafter"/>
</dbReference>
<dbReference type="GO" id="GO:0004322">
    <property type="term" value="F:ferroxidase activity"/>
    <property type="evidence" value="ECO:0007669"/>
    <property type="project" value="UniProtKB-EC"/>
</dbReference>
<dbReference type="Proteomes" id="UP000011704">
    <property type="component" value="Unassembled WGS sequence"/>
</dbReference>
<sequence length="158" mass="18694">MKGDKKIIDALNDILTGELTAINIYYLHYKMQENWGYEKLAEHSRAESMHEMKHANQLIERILFLEGAPNMARYEEIPVGKNCQEQLKSEYAYEKKHVEKLKKHIRLCLDKNDFVTKELLDGILKDSEESCDWLETQFSRIQDIGIQNYLTEHMKTEE</sequence>
<evidence type="ECO:0000256" key="4">
    <source>
        <dbReference type="ARBA" id="ARBA00022723"/>
    </source>
</evidence>
<dbReference type="OrthoDB" id="9800505at2"/>
<dbReference type="NCBIfam" id="TIGR00754">
    <property type="entry name" value="bfr"/>
    <property type="match status" value="1"/>
</dbReference>
<evidence type="ECO:0000256" key="5">
    <source>
        <dbReference type="ARBA" id="ARBA00023004"/>
    </source>
</evidence>
<dbReference type="GO" id="GO:0006879">
    <property type="term" value="P:intracellular iron ion homeostasis"/>
    <property type="evidence" value="ECO:0007669"/>
    <property type="project" value="UniProtKB-KW"/>
</dbReference>
<feature type="binding site" evidence="7">
    <location>
        <position position="18"/>
    </location>
    <ligand>
        <name>Fe cation</name>
        <dbReference type="ChEBI" id="CHEBI:24875"/>
        <label>1</label>
    </ligand>
</feature>
<dbReference type="InterPro" id="IPR008331">
    <property type="entry name" value="Ferritin_DPS_dom"/>
</dbReference>
<keyword evidence="5 6" id="KW-0408">Iron</keyword>
<dbReference type="FunCoup" id="M1Z3M8">
    <property type="interactions" value="197"/>
</dbReference>
<reference evidence="10 11" key="1">
    <citation type="journal article" date="2013" name="Front. Microbiol.">
        <title>The genome of Nitrospina gracilis illuminates the metabolism and evolution of the major marine nitrite oxidizer.</title>
        <authorList>
            <person name="Luecker S."/>
            <person name="Nowka B."/>
            <person name="Rattei T."/>
            <person name="Spieck E."/>
            <person name="and Daims H."/>
        </authorList>
    </citation>
    <scope>NUCLEOTIDE SEQUENCE [LARGE SCALE GENOMIC DNA]</scope>
    <source>
        <strain evidence="10 11">3/211</strain>
    </source>
</reference>
<dbReference type="RefSeq" id="WP_005011632.1">
    <property type="nucleotide sequence ID" value="NZ_HG422173.1"/>
</dbReference>
<dbReference type="InterPro" id="IPR002024">
    <property type="entry name" value="Bacterioferritin"/>
</dbReference>
<comment type="catalytic activity">
    <reaction evidence="6">
        <text>4 Fe(2+) + O2 + 4 H(+) = 4 Fe(3+) + 2 H2O</text>
        <dbReference type="Rhea" id="RHEA:11148"/>
        <dbReference type="ChEBI" id="CHEBI:15377"/>
        <dbReference type="ChEBI" id="CHEBI:15378"/>
        <dbReference type="ChEBI" id="CHEBI:15379"/>
        <dbReference type="ChEBI" id="CHEBI:29033"/>
        <dbReference type="ChEBI" id="CHEBI:29034"/>
        <dbReference type="EC" id="1.16.3.1"/>
    </reaction>
</comment>
<gene>
    <name evidence="10" type="primary">bfr</name>
    <name evidence="10" type="ORF">NITGR_950056</name>
</gene>
<keyword evidence="11" id="KW-1185">Reference proteome</keyword>
<organism evidence="10 11">
    <name type="scientific">Nitrospina gracilis (strain 3/211)</name>
    <dbReference type="NCBI Taxonomy" id="1266370"/>
    <lineage>
        <taxon>Bacteria</taxon>
        <taxon>Pseudomonadati</taxon>
        <taxon>Nitrospinota/Tectimicrobiota group</taxon>
        <taxon>Nitrospinota</taxon>
        <taxon>Nitrospinia</taxon>
        <taxon>Nitrospinales</taxon>
        <taxon>Nitrospinaceae</taxon>
        <taxon>Nitrospina</taxon>
    </lineage>
</organism>
<dbReference type="InParanoid" id="M1Z3M8"/>
<feature type="binding site" evidence="7">
    <location>
        <position position="51"/>
    </location>
    <ligand>
        <name>Fe cation</name>
        <dbReference type="ChEBI" id="CHEBI:24875"/>
        <label>2</label>
    </ligand>
</feature>
<evidence type="ECO:0000259" key="9">
    <source>
        <dbReference type="PROSITE" id="PS50905"/>
    </source>
</evidence>
<feature type="binding site" evidence="7">
    <location>
        <position position="128"/>
    </location>
    <ligand>
        <name>Fe cation</name>
        <dbReference type="ChEBI" id="CHEBI:24875"/>
        <label>2</label>
    </ligand>
</feature>
<dbReference type="PRINTS" id="PR00601">
    <property type="entry name" value="BACFERRITIN"/>
</dbReference>
<dbReference type="GO" id="GO:0020037">
    <property type="term" value="F:heme binding"/>
    <property type="evidence" value="ECO:0007669"/>
    <property type="project" value="TreeGrafter"/>
</dbReference>
<dbReference type="GO" id="GO:0008199">
    <property type="term" value="F:ferric iron binding"/>
    <property type="evidence" value="ECO:0007669"/>
    <property type="project" value="InterPro"/>
</dbReference>
<evidence type="ECO:0000256" key="6">
    <source>
        <dbReference type="PIRNR" id="PIRNR002560"/>
    </source>
</evidence>
<dbReference type="EC" id="1.16.3.1" evidence="6"/>
<comment type="function">
    <text evidence="6">Iron-storage protein, whose ferroxidase center binds Fe(2+), oxidizes it using dioxygen to Fe(3+), and participates in the subsequent Fe(3+) oxide mineral core formation within the central cavity of the BFR protein shell.</text>
</comment>
<feature type="domain" description="Ferritin-like diiron" evidence="9">
    <location>
        <begin position="1"/>
        <end position="145"/>
    </location>
</feature>
<dbReference type="HOGENOM" id="CLU_104506_2_0_0"/>
<dbReference type="InterPro" id="IPR009078">
    <property type="entry name" value="Ferritin-like_SF"/>
</dbReference>
<comment type="similarity">
    <text evidence="1 6 8">Belongs to the bacterioferritin family.</text>
</comment>
<dbReference type="GO" id="GO:0006826">
    <property type="term" value="P:iron ion transport"/>
    <property type="evidence" value="ECO:0007669"/>
    <property type="project" value="InterPro"/>
</dbReference>
<name>M1Z3M8_NITG3</name>
<dbReference type="PANTHER" id="PTHR30295">
    <property type="entry name" value="BACTERIOFERRITIN"/>
    <property type="match status" value="1"/>
</dbReference>
<feature type="binding site" description="axial binding residue" evidence="7">
    <location>
        <position position="52"/>
    </location>
    <ligand>
        <name>heme b</name>
        <dbReference type="ChEBI" id="CHEBI:60344"/>
        <note>ligand shared between dimeric partners</note>
    </ligand>
    <ligandPart>
        <name>Fe</name>
        <dbReference type="ChEBI" id="CHEBI:18248"/>
    </ligandPart>
</feature>
<evidence type="ECO:0000313" key="11">
    <source>
        <dbReference type="Proteomes" id="UP000011704"/>
    </source>
</evidence>
<feature type="binding site" evidence="7">
    <location>
        <position position="128"/>
    </location>
    <ligand>
        <name>Fe cation</name>
        <dbReference type="ChEBI" id="CHEBI:24875"/>
        <label>1</label>
    </ligand>
</feature>
<dbReference type="SUPFAM" id="SSF47240">
    <property type="entry name" value="Ferritin-like"/>
    <property type="match status" value="1"/>
</dbReference>
<feature type="binding site" evidence="7">
    <location>
        <position position="51"/>
    </location>
    <ligand>
        <name>Fe cation</name>
        <dbReference type="ChEBI" id="CHEBI:24875"/>
        <label>1</label>
    </ligand>
</feature>
<dbReference type="PANTHER" id="PTHR30295:SF0">
    <property type="entry name" value="BACTERIOFERRITIN"/>
    <property type="match status" value="1"/>
</dbReference>
<dbReference type="PROSITE" id="PS50905">
    <property type="entry name" value="FERRITIN_LIKE"/>
    <property type="match status" value="1"/>
</dbReference>
<accession>M1Z3M8</accession>
<evidence type="ECO:0000256" key="7">
    <source>
        <dbReference type="PIRSR" id="PIRSR002560-1"/>
    </source>
</evidence>
<dbReference type="InterPro" id="IPR009040">
    <property type="entry name" value="Ferritin-like_diiron"/>
</dbReference>
<proteinExistence type="inferred from homology"/>
<keyword evidence="2 6" id="KW-0409">Iron storage</keyword>
<dbReference type="STRING" id="1266370.NITGR_950056"/>
<evidence type="ECO:0000256" key="1">
    <source>
        <dbReference type="ARBA" id="ARBA00008093"/>
    </source>
</evidence>
<keyword evidence="3 8" id="KW-0349">Heme</keyword>
<evidence type="ECO:0000256" key="3">
    <source>
        <dbReference type="ARBA" id="ARBA00022617"/>
    </source>
</evidence>
<dbReference type="Gene3D" id="1.20.1260.10">
    <property type="match status" value="1"/>
</dbReference>
<dbReference type="Pfam" id="PF00210">
    <property type="entry name" value="Ferritin"/>
    <property type="match status" value="1"/>
</dbReference>
<dbReference type="EMBL" id="CAQJ01000105">
    <property type="protein sequence ID" value="CCQ92098.1"/>
    <property type="molecule type" value="Genomic_DNA"/>
</dbReference>
<dbReference type="AlphaFoldDB" id="M1Z3M8"/>